<organism evidence="1 2">
    <name type="scientific">Steinernema glaseri</name>
    <dbReference type="NCBI Taxonomy" id="37863"/>
    <lineage>
        <taxon>Eukaryota</taxon>
        <taxon>Metazoa</taxon>
        <taxon>Ecdysozoa</taxon>
        <taxon>Nematoda</taxon>
        <taxon>Chromadorea</taxon>
        <taxon>Rhabditida</taxon>
        <taxon>Tylenchina</taxon>
        <taxon>Panagrolaimomorpha</taxon>
        <taxon>Strongyloidoidea</taxon>
        <taxon>Steinernematidae</taxon>
        <taxon>Steinernema</taxon>
    </lineage>
</organism>
<sequence length="66" mass="7360">MVLSTTRVRKVVSLSLVASVAMARFNTSRTEEMCLVNALLCGDGLIQHEMVYGECGPYRQTFFSKL</sequence>
<dbReference type="Proteomes" id="UP000095287">
    <property type="component" value="Unplaced"/>
</dbReference>
<dbReference type="WBParaSite" id="L893_g3889.t1">
    <property type="protein sequence ID" value="L893_g3889.t1"/>
    <property type="gene ID" value="L893_g3889"/>
</dbReference>
<dbReference type="AlphaFoldDB" id="A0A1I8ABI0"/>
<proteinExistence type="predicted"/>
<name>A0A1I8ABI0_9BILA</name>
<protein>
    <submittedName>
        <fullName evidence="2">Secreted protein</fullName>
    </submittedName>
</protein>
<accession>A0A1I8ABI0</accession>
<evidence type="ECO:0000313" key="1">
    <source>
        <dbReference type="Proteomes" id="UP000095287"/>
    </source>
</evidence>
<reference evidence="2" key="1">
    <citation type="submission" date="2016-11" db="UniProtKB">
        <authorList>
            <consortium name="WormBaseParasite"/>
        </authorList>
    </citation>
    <scope>IDENTIFICATION</scope>
</reference>
<keyword evidence="1" id="KW-1185">Reference proteome</keyword>
<evidence type="ECO:0000313" key="2">
    <source>
        <dbReference type="WBParaSite" id="L893_g3889.t1"/>
    </source>
</evidence>